<dbReference type="AlphaFoldDB" id="A0A0Q3QIW7"/>
<feature type="transmembrane region" description="Helical" evidence="1">
    <location>
        <begin position="33"/>
        <end position="53"/>
    </location>
</feature>
<evidence type="ECO:0000256" key="1">
    <source>
        <dbReference type="SAM" id="Phobius"/>
    </source>
</evidence>
<protein>
    <submittedName>
        <fullName evidence="2">Uncharacterized protein</fullName>
    </submittedName>
</protein>
<name>A0A0Q3QIW7_9BACI</name>
<dbReference type="STRING" id="1637975.AN957_02235"/>
<proteinExistence type="predicted"/>
<keyword evidence="1" id="KW-1133">Transmembrane helix</keyword>
<organism evidence="2 3">
    <name type="scientific">Cytobacillus solani</name>
    <dbReference type="NCBI Taxonomy" id="1637975"/>
    <lineage>
        <taxon>Bacteria</taxon>
        <taxon>Bacillati</taxon>
        <taxon>Bacillota</taxon>
        <taxon>Bacilli</taxon>
        <taxon>Bacillales</taxon>
        <taxon>Bacillaceae</taxon>
        <taxon>Cytobacillus</taxon>
    </lineage>
</organism>
<sequence length="227" mass="25600">MSSIIPILLVALAIAFLSINKRKKFVTVKITHWLLFTYVGVLLLSMAAAPFVADGKLHARETVSEKEISQADNQLHKALRAGRIEDIDEKYLVNQKNFDNYQGKTLEIDTIYGNVPELHVERKQVDDGKIEVFCFAGALTIDTLDFTDMAGEPLSYVLENNILTIKPPKEREVKVSIVKNEFTINQFTGAREKGSHIIVNSPYLYMRIPKNLELIEGTEMSVIFVGE</sequence>
<dbReference type="RefSeq" id="WP_053477931.1">
    <property type="nucleotide sequence ID" value="NZ_CP041305.1"/>
</dbReference>
<reference evidence="2 3" key="1">
    <citation type="submission" date="2015-09" db="EMBL/GenBank/DDBJ databases">
        <title>Genome sequencing project for genomic taxonomy and phylogenomics of Bacillus-like bacteria.</title>
        <authorList>
            <person name="Liu B."/>
            <person name="Wang J."/>
            <person name="Zhu Y."/>
            <person name="Liu G."/>
            <person name="Chen Q."/>
            <person name="Chen Z."/>
            <person name="Lan J."/>
            <person name="Che J."/>
            <person name="Ge C."/>
            <person name="Shi H."/>
            <person name="Pan Z."/>
            <person name="Liu X."/>
        </authorList>
    </citation>
    <scope>NUCLEOTIDE SEQUENCE [LARGE SCALE GENOMIC DNA]</scope>
    <source>
        <strain evidence="2 3">FJAT-18043</strain>
    </source>
</reference>
<comment type="caution">
    <text evidence="2">The sequence shown here is derived from an EMBL/GenBank/DDBJ whole genome shotgun (WGS) entry which is preliminary data.</text>
</comment>
<keyword evidence="1" id="KW-0812">Transmembrane</keyword>
<accession>A0A0Q3QIW7</accession>
<evidence type="ECO:0000313" key="3">
    <source>
        <dbReference type="Proteomes" id="UP000050996"/>
    </source>
</evidence>
<dbReference type="Proteomes" id="UP000050996">
    <property type="component" value="Unassembled WGS sequence"/>
</dbReference>
<evidence type="ECO:0000313" key="2">
    <source>
        <dbReference type="EMBL" id="KQL17558.1"/>
    </source>
</evidence>
<dbReference type="PATRIC" id="fig|1637975.4.peg.114"/>
<keyword evidence="3" id="KW-1185">Reference proteome</keyword>
<keyword evidence="1" id="KW-0472">Membrane</keyword>
<gene>
    <name evidence="2" type="ORF">AN957_02235</name>
</gene>
<dbReference type="EMBL" id="LJIX01000006">
    <property type="protein sequence ID" value="KQL17558.1"/>
    <property type="molecule type" value="Genomic_DNA"/>
</dbReference>